<name>A0AAE1NV42_9EUCA</name>
<dbReference type="AlphaFoldDB" id="A0AAE1NV42"/>
<evidence type="ECO:0000313" key="2">
    <source>
        <dbReference type="Proteomes" id="UP001292094"/>
    </source>
</evidence>
<reference evidence="1" key="1">
    <citation type="submission" date="2023-11" db="EMBL/GenBank/DDBJ databases">
        <title>Genome assemblies of two species of porcelain crab, Petrolisthes cinctipes and Petrolisthes manimaculis (Anomura: Porcellanidae).</title>
        <authorList>
            <person name="Angst P."/>
        </authorList>
    </citation>
    <scope>NUCLEOTIDE SEQUENCE</scope>
    <source>
        <strain evidence="1">PB745_02</strain>
        <tissue evidence="1">Gill</tissue>
    </source>
</reference>
<proteinExistence type="predicted"/>
<protein>
    <submittedName>
        <fullName evidence="1">Uncharacterized protein</fullName>
    </submittedName>
</protein>
<dbReference type="Proteomes" id="UP001292094">
    <property type="component" value="Unassembled WGS sequence"/>
</dbReference>
<gene>
    <name evidence="1" type="ORF">Pmani_030686</name>
</gene>
<accession>A0AAE1NV42</accession>
<keyword evidence="2" id="KW-1185">Reference proteome</keyword>
<evidence type="ECO:0000313" key="1">
    <source>
        <dbReference type="EMBL" id="KAK4296850.1"/>
    </source>
</evidence>
<sequence length="121" mass="13044">MRVRKANGGVGGEGEERRGVWTVVVVVVERRGVWTVMVVVERWCVDYSGGGEVRCVDCNGGGGEERCVCEECGGGGSGEKIRRGSGEEGRKDILWKGGVGGGEREDGLESAEKWRNVGKKW</sequence>
<organism evidence="1 2">
    <name type="scientific">Petrolisthes manimaculis</name>
    <dbReference type="NCBI Taxonomy" id="1843537"/>
    <lineage>
        <taxon>Eukaryota</taxon>
        <taxon>Metazoa</taxon>
        <taxon>Ecdysozoa</taxon>
        <taxon>Arthropoda</taxon>
        <taxon>Crustacea</taxon>
        <taxon>Multicrustacea</taxon>
        <taxon>Malacostraca</taxon>
        <taxon>Eumalacostraca</taxon>
        <taxon>Eucarida</taxon>
        <taxon>Decapoda</taxon>
        <taxon>Pleocyemata</taxon>
        <taxon>Anomura</taxon>
        <taxon>Galatheoidea</taxon>
        <taxon>Porcellanidae</taxon>
        <taxon>Petrolisthes</taxon>
    </lineage>
</organism>
<comment type="caution">
    <text evidence="1">The sequence shown here is derived from an EMBL/GenBank/DDBJ whole genome shotgun (WGS) entry which is preliminary data.</text>
</comment>
<dbReference type="EMBL" id="JAWZYT010003761">
    <property type="protein sequence ID" value="KAK4296850.1"/>
    <property type="molecule type" value="Genomic_DNA"/>
</dbReference>